<dbReference type="AlphaFoldDB" id="A0A1X7VWP5"/>
<evidence type="ECO:0000313" key="3">
    <source>
        <dbReference type="EnsemblMetazoa" id="Aqu2.1.43828_001"/>
    </source>
</evidence>
<accession>A0A1X7VWP5</accession>
<dbReference type="InterPro" id="IPR007110">
    <property type="entry name" value="Ig-like_dom"/>
</dbReference>
<sequence length="294" mass="32656">MSSHSNSSSSASLQTRKKRYNPSIASDLLLSDKTPRPGTPPPELTAVSYSTRRGTSANDKTRRPPSSTSTSDSNTNIISSKKRPSTSKSYHPLEVTAVASAAECVRNPSTRSICSRYSIATNSHLKKDTSRCFSARTQSSVKRKALKMKDINNPVMLPPIASGKSRPITANPKYDEYDKYVLQETLFSKVVYKVKKGDYQELPYELLQGFLYSSEDTNCSVPHREPSFYNYFTSSGFCKVSRPPTLPAIPELEAVNHASPAPLVCIECNELMSDDHTEKSTVQWTNEGRLYFSN</sequence>
<protein>
    <recommendedName>
        <fullName evidence="2">Ig-like domain-containing protein</fullName>
    </recommendedName>
</protein>
<dbReference type="InParanoid" id="A0A1X7VWP5"/>
<reference evidence="3" key="1">
    <citation type="submission" date="2017-05" db="UniProtKB">
        <authorList>
            <consortium name="EnsemblMetazoa"/>
        </authorList>
    </citation>
    <scope>IDENTIFICATION</scope>
</reference>
<dbReference type="PROSITE" id="PS50835">
    <property type="entry name" value="IG_LIKE"/>
    <property type="match status" value="1"/>
</dbReference>
<feature type="compositionally biased region" description="Low complexity" evidence="1">
    <location>
        <begin position="64"/>
        <end position="79"/>
    </location>
</feature>
<feature type="compositionally biased region" description="Polar residues" evidence="1">
    <location>
        <begin position="47"/>
        <end position="58"/>
    </location>
</feature>
<evidence type="ECO:0000256" key="1">
    <source>
        <dbReference type="SAM" id="MobiDB-lite"/>
    </source>
</evidence>
<feature type="compositionally biased region" description="Low complexity" evidence="1">
    <location>
        <begin position="1"/>
        <end position="12"/>
    </location>
</feature>
<organism evidence="3">
    <name type="scientific">Amphimedon queenslandica</name>
    <name type="common">Sponge</name>
    <dbReference type="NCBI Taxonomy" id="400682"/>
    <lineage>
        <taxon>Eukaryota</taxon>
        <taxon>Metazoa</taxon>
        <taxon>Porifera</taxon>
        <taxon>Demospongiae</taxon>
        <taxon>Heteroscleromorpha</taxon>
        <taxon>Haplosclerida</taxon>
        <taxon>Niphatidae</taxon>
        <taxon>Amphimedon</taxon>
    </lineage>
</organism>
<dbReference type="EnsemblMetazoa" id="Aqu2.1.43828_001">
    <property type="protein sequence ID" value="Aqu2.1.43828_001"/>
    <property type="gene ID" value="Aqu2.1.43828"/>
</dbReference>
<feature type="domain" description="Ig-like" evidence="2">
    <location>
        <begin position="244"/>
        <end position="294"/>
    </location>
</feature>
<evidence type="ECO:0000259" key="2">
    <source>
        <dbReference type="PROSITE" id="PS50835"/>
    </source>
</evidence>
<proteinExistence type="predicted"/>
<name>A0A1X7VWP5_AMPQE</name>
<feature type="region of interest" description="Disordered" evidence="1">
    <location>
        <begin position="1"/>
        <end position="89"/>
    </location>
</feature>